<dbReference type="InterPro" id="IPR002429">
    <property type="entry name" value="CcO_II-like_C"/>
</dbReference>
<evidence type="ECO:0000256" key="6">
    <source>
        <dbReference type="ARBA" id="ARBA00022692"/>
    </source>
</evidence>
<feature type="domain" description="Cytochrome oxidase subunit II copper A binding" evidence="20">
    <location>
        <begin position="136"/>
        <end position="273"/>
    </location>
</feature>
<dbReference type="GO" id="GO:0004129">
    <property type="term" value="F:cytochrome-c oxidase activity"/>
    <property type="evidence" value="ECO:0007669"/>
    <property type="project" value="UniProtKB-EC"/>
</dbReference>
<dbReference type="Proteomes" id="UP000886602">
    <property type="component" value="Unassembled WGS sequence"/>
</dbReference>
<dbReference type="EC" id="7.1.1.9" evidence="18"/>
<comment type="catalytic activity">
    <reaction evidence="15 18">
        <text>4 Fe(II)-[cytochrome c] + O2 + 8 H(+)(in) = 4 Fe(III)-[cytochrome c] + 2 H2O + 4 H(+)(out)</text>
        <dbReference type="Rhea" id="RHEA:11436"/>
        <dbReference type="Rhea" id="RHEA-COMP:10350"/>
        <dbReference type="Rhea" id="RHEA-COMP:14399"/>
        <dbReference type="ChEBI" id="CHEBI:15377"/>
        <dbReference type="ChEBI" id="CHEBI:15378"/>
        <dbReference type="ChEBI" id="CHEBI:15379"/>
        <dbReference type="ChEBI" id="CHEBI:29033"/>
        <dbReference type="ChEBI" id="CHEBI:29034"/>
        <dbReference type="EC" id="7.1.1.9"/>
    </reaction>
</comment>
<evidence type="ECO:0000256" key="19">
    <source>
        <dbReference type="SAM" id="Phobius"/>
    </source>
</evidence>
<evidence type="ECO:0000313" key="24">
    <source>
        <dbReference type="Proteomes" id="UP000886602"/>
    </source>
</evidence>
<dbReference type="GO" id="GO:0005886">
    <property type="term" value="C:plasma membrane"/>
    <property type="evidence" value="ECO:0007669"/>
    <property type="project" value="UniProtKB-SubCell"/>
</dbReference>
<comment type="subcellular location">
    <subcellularLocation>
        <location evidence="17">Cell membrane</location>
        <topology evidence="17">Multi-pass membrane protein</topology>
    </subcellularLocation>
    <subcellularLocation>
        <location evidence="1">Membrane</location>
        <topology evidence="1">Multi-pass membrane protein</topology>
    </subcellularLocation>
</comment>
<dbReference type="InterPro" id="IPR014222">
    <property type="entry name" value="Cyt_c_oxidase_su2"/>
</dbReference>
<evidence type="ECO:0000313" key="23">
    <source>
        <dbReference type="EMBL" id="MBK7421989.1"/>
    </source>
</evidence>
<evidence type="ECO:0000259" key="22">
    <source>
        <dbReference type="PROSITE" id="PS51007"/>
    </source>
</evidence>
<dbReference type="EMBL" id="JADJNC010000004">
    <property type="protein sequence ID" value="MBK7421989.1"/>
    <property type="molecule type" value="Genomic_DNA"/>
</dbReference>
<keyword evidence="8" id="KW-1278">Translocase</keyword>
<dbReference type="PROSITE" id="PS51007">
    <property type="entry name" value="CYTC"/>
    <property type="match status" value="1"/>
</dbReference>
<feature type="transmembrane region" description="Helical" evidence="19">
    <location>
        <begin position="107"/>
        <end position="125"/>
    </location>
</feature>
<keyword evidence="7 16" id="KW-0479">Metal-binding</keyword>
<keyword evidence="11 16" id="KW-0408">Iron</keyword>
<comment type="similarity">
    <text evidence="2 17">Belongs to the cytochrome c oxidase subunit 2 family.</text>
</comment>
<keyword evidence="6 17" id="KW-0812">Transmembrane</keyword>
<protein>
    <recommendedName>
        <fullName evidence="18">Cytochrome c oxidase subunit 2</fullName>
        <ecNumber evidence="18">7.1.1.9</ecNumber>
    </recommendedName>
</protein>
<evidence type="ECO:0000256" key="18">
    <source>
        <dbReference type="RuleBase" id="RU004024"/>
    </source>
</evidence>
<evidence type="ECO:0000256" key="3">
    <source>
        <dbReference type="ARBA" id="ARBA00022448"/>
    </source>
</evidence>
<dbReference type="GO" id="GO:0005507">
    <property type="term" value="F:copper ion binding"/>
    <property type="evidence" value="ECO:0007669"/>
    <property type="project" value="InterPro"/>
</dbReference>
<evidence type="ECO:0000256" key="10">
    <source>
        <dbReference type="ARBA" id="ARBA00022989"/>
    </source>
</evidence>
<evidence type="ECO:0000256" key="15">
    <source>
        <dbReference type="ARBA" id="ARBA00047816"/>
    </source>
</evidence>
<evidence type="ECO:0000256" key="8">
    <source>
        <dbReference type="ARBA" id="ARBA00022967"/>
    </source>
</evidence>
<dbReference type="InterPro" id="IPR008972">
    <property type="entry name" value="Cupredoxin"/>
</dbReference>
<keyword evidence="12 18" id="KW-0186">Copper</keyword>
<dbReference type="GO" id="GO:0016491">
    <property type="term" value="F:oxidoreductase activity"/>
    <property type="evidence" value="ECO:0007669"/>
    <property type="project" value="InterPro"/>
</dbReference>
<evidence type="ECO:0000256" key="2">
    <source>
        <dbReference type="ARBA" id="ARBA00007866"/>
    </source>
</evidence>
<dbReference type="InterPro" id="IPR036909">
    <property type="entry name" value="Cyt_c-like_dom_sf"/>
</dbReference>
<dbReference type="InterPro" id="IPR011759">
    <property type="entry name" value="Cyt_c_oxidase_su2_TM_dom"/>
</dbReference>
<dbReference type="InterPro" id="IPR009056">
    <property type="entry name" value="Cyt_c-like_dom"/>
</dbReference>
<feature type="domain" description="Cytochrome c" evidence="22">
    <location>
        <begin position="293"/>
        <end position="373"/>
    </location>
</feature>
<dbReference type="Gene3D" id="1.10.287.90">
    <property type="match status" value="1"/>
</dbReference>
<evidence type="ECO:0000259" key="21">
    <source>
        <dbReference type="PROSITE" id="PS50999"/>
    </source>
</evidence>
<proteinExistence type="inferred from homology"/>
<evidence type="ECO:0000256" key="13">
    <source>
        <dbReference type="ARBA" id="ARBA00023136"/>
    </source>
</evidence>
<dbReference type="Gene3D" id="2.60.40.420">
    <property type="entry name" value="Cupredoxins - blue copper proteins"/>
    <property type="match status" value="1"/>
</dbReference>
<keyword evidence="9 17" id="KW-0249">Electron transport</keyword>
<feature type="domain" description="Cytochrome oxidase subunit II transmembrane region profile" evidence="21">
    <location>
        <begin position="40"/>
        <end position="135"/>
    </location>
</feature>
<dbReference type="InterPro" id="IPR036257">
    <property type="entry name" value="Cyt_c_oxidase_su2_TM_sf"/>
</dbReference>
<gene>
    <name evidence="23" type="primary">coxB</name>
    <name evidence="23" type="ORF">IPJ48_02200</name>
</gene>
<organism evidence="23 24">
    <name type="scientific">Candidatus Propionivibrio dominans</name>
    <dbReference type="NCBI Taxonomy" id="2954373"/>
    <lineage>
        <taxon>Bacteria</taxon>
        <taxon>Pseudomonadati</taxon>
        <taxon>Pseudomonadota</taxon>
        <taxon>Betaproteobacteria</taxon>
        <taxon>Rhodocyclales</taxon>
        <taxon>Rhodocyclaceae</taxon>
        <taxon>Propionivibrio</taxon>
    </lineage>
</organism>
<evidence type="ECO:0000256" key="17">
    <source>
        <dbReference type="RuleBase" id="RU000456"/>
    </source>
</evidence>
<dbReference type="AlphaFoldDB" id="A0A9D7F4M4"/>
<dbReference type="PANTHER" id="PTHR22888">
    <property type="entry name" value="CYTOCHROME C OXIDASE, SUBUNIT II"/>
    <property type="match status" value="1"/>
</dbReference>
<evidence type="ECO:0000256" key="7">
    <source>
        <dbReference type="ARBA" id="ARBA00022723"/>
    </source>
</evidence>
<dbReference type="Pfam" id="PF13442">
    <property type="entry name" value="Cytochrome_CBB3"/>
    <property type="match status" value="1"/>
</dbReference>
<keyword evidence="4 16" id="KW-0349">Heme</keyword>
<dbReference type="PANTHER" id="PTHR22888:SF9">
    <property type="entry name" value="CYTOCHROME C OXIDASE SUBUNIT 2"/>
    <property type="match status" value="1"/>
</dbReference>
<keyword evidence="10 19" id="KW-1133">Transmembrane helix</keyword>
<dbReference type="Pfam" id="PF02790">
    <property type="entry name" value="COX2_TM"/>
    <property type="match status" value="1"/>
</dbReference>
<dbReference type="PROSITE" id="PS50857">
    <property type="entry name" value="COX2_CUA"/>
    <property type="match status" value="1"/>
</dbReference>
<evidence type="ECO:0000259" key="20">
    <source>
        <dbReference type="PROSITE" id="PS50857"/>
    </source>
</evidence>
<dbReference type="PROSITE" id="PS00078">
    <property type="entry name" value="COX2"/>
    <property type="match status" value="1"/>
</dbReference>
<keyword evidence="5 17" id="KW-0679">Respiratory chain</keyword>
<reference evidence="23" key="1">
    <citation type="submission" date="2020-10" db="EMBL/GenBank/DDBJ databases">
        <title>Connecting structure to function with the recovery of over 1000 high-quality activated sludge metagenome-assembled genomes encoding full-length rRNA genes using long-read sequencing.</title>
        <authorList>
            <person name="Singleton C.M."/>
            <person name="Petriglieri F."/>
            <person name="Kristensen J.M."/>
            <person name="Kirkegaard R.H."/>
            <person name="Michaelsen T.Y."/>
            <person name="Andersen M.H."/>
            <person name="Karst S.M."/>
            <person name="Dueholm M.S."/>
            <person name="Nielsen P.H."/>
            <person name="Albertsen M."/>
        </authorList>
    </citation>
    <scope>NUCLEOTIDE SEQUENCE</scope>
    <source>
        <strain evidence="23">EsbW_18-Q3-R4-48_MAXAC.044</strain>
    </source>
</reference>
<dbReference type="SUPFAM" id="SSF46626">
    <property type="entry name" value="Cytochrome c"/>
    <property type="match status" value="1"/>
</dbReference>
<dbReference type="SUPFAM" id="SSF49503">
    <property type="entry name" value="Cupredoxins"/>
    <property type="match status" value="1"/>
</dbReference>
<accession>A0A9D7F4M4</accession>
<dbReference type="PROSITE" id="PS50999">
    <property type="entry name" value="COX2_TM"/>
    <property type="match status" value="1"/>
</dbReference>
<evidence type="ECO:0000256" key="5">
    <source>
        <dbReference type="ARBA" id="ARBA00022660"/>
    </source>
</evidence>
<dbReference type="InterPro" id="IPR045187">
    <property type="entry name" value="CcO_II"/>
</dbReference>
<sequence>MGGINLSIPKYRDQRAGHSCWARTTSSLFALFARLVPALARADFALNLPTPASGLAQDIYDLHTLILWICFAIVLVVYLPMAIAILKHRKSADHQPAKFHDNLTVEIIWTVIPILILLGMAWPATKLVASMKDTSKSDLTIKVTGYQWKWEYEYLGDDIRFMSNSSTPKEQIDGEQPKGEHYLLEVDRPLVVPAGQKVRLVLTSSDVIHAWWVPAFGVKQDAIPGFIRDTWFKVDQPGTYRGQCAELCGVGHGFMPVVVEVVSPEKFAVWKQEQKALVAAAAANAGKTYQMAELQSLGEKVYTANCAACHQANGVGIPGAFPALSGSKIATGEVAGHIDIILNGKPPTAMAAFGKQLSDLDIAAVVTYERNKWDNKTGDLVQPADVAARRK</sequence>
<comment type="function">
    <text evidence="14 18">Subunits I and II form the functional core of the enzyme complex. Electrons originating in cytochrome c are transferred via heme a and Cu(A) to the binuclear center formed by heme a3 and Cu(B).</text>
</comment>
<name>A0A9D7F4M4_9RHOO</name>
<dbReference type="InterPro" id="IPR001505">
    <property type="entry name" value="Copper_CuA"/>
</dbReference>
<dbReference type="Gene3D" id="1.10.760.10">
    <property type="entry name" value="Cytochrome c-like domain"/>
    <property type="match status" value="1"/>
</dbReference>
<evidence type="ECO:0000256" key="14">
    <source>
        <dbReference type="ARBA" id="ARBA00024688"/>
    </source>
</evidence>
<keyword evidence="3 17" id="KW-0813">Transport</keyword>
<comment type="caution">
    <text evidence="23">The sequence shown here is derived from an EMBL/GenBank/DDBJ whole genome shotgun (WGS) entry which is preliminary data.</text>
</comment>
<evidence type="ECO:0000256" key="1">
    <source>
        <dbReference type="ARBA" id="ARBA00004141"/>
    </source>
</evidence>
<evidence type="ECO:0000256" key="12">
    <source>
        <dbReference type="ARBA" id="ARBA00023008"/>
    </source>
</evidence>
<evidence type="ECO:0000256" key="4">
    <source>
        <dbReference type="ARBA" id="ARBA00022617"/>
    </source>
</evidence>
<evidence type="ECO:0000256" key="9">
    <source>
        <dbReference type="ARBA" id="ARBA00022982"/>
    </source>
</evidence>
<feature type="transmembrane region" description="Helical" evidence="19">
    <location>
        <begin position="65"/>
        <end position="86"/>
    </location>
</feature>
<dbReference type="Pfam" id="PF00116">
    <property type="entry name" value="COX2"/>
    <property type="match status" value="1"/>
</dbReference>
<evidence type="ECO:0000256" key="11">
    <source>
        <dbReference type="ARBA" id="ARBA00023004"/>
    </source>
</evidence>
<dbReference type="PRINTS" id="PR01166">
    <property type="entry name" value="CYCOXIDASEII"/>
</dbReference>
<dbReference type="GO" id="GO:0042773">
    <property type="term" value="P:ATP synthesis coupled electron transport"/>
    <property type="evidence" value="ECO:0007669"/>
    <property type="project" value="TreeGrafter"/>
</dbReference>
<keyword evidence="13 19" id="KW-0472">Membrane</keyword>
<evidence type="ECO:0000256" key="16">
    <source>
        <dbReference type="PROSITE-ProRule" id="PRU00433"/>
    </source>
</evidence>
<dbReference type="NCBIfam" id="TIGR02866">
    <property type="entry name" value="CoxB"/>
    <property type="match status" value="1"/>
</dbReference>
<comment type="cofactor">
    <cofactor evidence="18">
        <name>Cu cation</name>
        <dbReference type="ChEBI" id="CHEBI:23378"/>
    </cofactor>
    <text evidence="18">Binds a copper A center.</text>
</comment>
<dbReference type="SUPFAM" id="SSF81464">
    <property type="entry name" value="Cytochrome c oxidase subunit II-like, transmembrane region"/>
    <property type="match status" value="1"/>
</dbReference>
<dbReference type="GO" id="GO:0020037">
    <property type="term" value="F:heme binding"/>
    <property type="evidence" value="ECO:0007669"/>
    <property type="project" value="InterPro"/>
</dbReference>